<evidence type="ECO:0000313" key="2">
    <source>
        <dbReference type="Proteomes" id="UP000076722"/>
    </source>
</evidence>
<accession>A0A164SJK3</accession>
<organism evidence="1 2">
    <name type="scientific">Sistotremastrum niveocremeum HHB9708</name>
    <dbReference type="NCBI Taxonomy" id="1314777"/>
    <lineage>
        <taxon>Eukaryota</taxon>
        <taxon>Fungi</taxon>
        <taxon>Dikarya</taxon>
        <taxon>Basidiomycota</taxon>
        <taxon>Agaricomycotina</taxon>
        <taxon>Agaricomycetes</taxon>
        <taxon>Sistotremastrales</taxon>
        <taxon>Sistotremastraceae</taxon>
        <taxon>Sertulicium</taxon>
        <taxon>Sertulicium niveocremeum</taxon>
    </lineage>
</organism>
<keyword evidence="2" id="KW-1185">Reference proteome</keyword>
<name>A0A164SJK3_9AGAM</name>
<protein>
    <submittedName>
        <fullName evidence="1">Uncharacterized protein</fullName>
    </submittedName>
</protein>
<evidence type="ECO:0000313" key="1">
    <source>
        <dbReference type="EMBL" id="KZS91552.1"/>
    </source>
</evidence>
<sequence length="206" mass="23701">MKHRNTMPPDETHLEDLVRDEALTRHSSGYAPTQHHNLVQHDVDTEIEVPPWVAYHVFYEVYEFTIEPVVPPTSTVSPKIDGRRSCVTIVVTVGNPLHPHDIMAAVAPFRLQLNLEKINDYNHRTLKRRYHNTSPYEFSPYHAYADIKGEGHLLCWMRRKEWGAMECKEWDEEELGEMLQDESVHQRPSLCGQIDSAAFIGGTVTG</sequence>
<dbReference type="Proteomes" id="UP000076722">
    <property type="component" value="Unassembled WGS sequence"/>
</dbReference>
<proteinExistence type="predicted"/>
<gene>
    <name evidence="1" type="ORF">SISNIDRAFT_467488</name>
</gene>
<dbReference type="EMBL" id="KV419414">
    <property type="protein sequence ID" value="KZS91552.1"/>
    <property type="molecule type" value="Genomic_DNA"/>
</dbReference>
<dbReference type="AlphaFoldDB" id="A0A164SJK3"/>
<reference evidence="1 2" key="1">
    <citation type="journal article" date="2016" name="Mol. Biol. Evol.">
        <title>Comparative Genomics of Early-Diverging Mushroom-Forming Fungi Provides Insights into the Origins of Lignocellulose Decay Capabilities.</title>
        <authorList>
            <person name="Nagy L.G."/>
            <person name="Riley R."/>
            <person name="Tritt A."/>
            <person name="Adam C."/>
            <person name="Daum C."/>
            <person name="Floudas D."/>
            <person name="Sun H."/>
            <person name="Yadav J.S."/>
            <person name="Pangilinan J."/>
            <person name="Larsson K.H."/>
            <person name="Matsuura K."/>
            <person name="Barry K."/>
            <person name="Labutti K."/>
            <person name="Kuo R."/>
            <person name="Ohm R.A."/>
            <person name="Bhattacharya S.S."/>
            <person name="Shirouzu T."/>
            <person name="Yoshinaga Y."/>
            <person name="Martin F.M."/>
            <person name="Grigoriev I.V."/>
            <person name="Hibbett D.S."/>
        </authorList>
    </citation>
    <scope>NUCLEOTIDE SEQUENCE [LARGE SCALE GENOMIC DNA]</scope>
    <source>
        <strain evidence="1 2">HHB9708</strain>
    </source>
</reference>